<dbReference type="AlphaFoldDB" id="A0A2N3Y163"/>
<dbReference type="Proteomes" id="UP000233786">
    <property type="component" value="Unassembled WGS sequence"/>
</dbReference>
<name>A0A2N3Y163_SACSN</name>
<proteinExistence type="predicted"/>
<keyword evidence="2" id="KW-1185">Reference proteome</keyword>
<organism evidence="1 2">
    <name type="scientific">Saccharopolyspora spinosa</name>
    <dbReference type="NCBI Taxonomy" id="60894"/>
    <lineage>
        <taxon>Bacteria</taxon>
        <taxon>Bacillati</taxon>
        <taxon>Actinomycetota</taxon>
        <taxon>Actinomycetes</taxon>
        <taxon>Pseudonocardiales</taxon>
        <taxon>Pseudonocardiaceae</taxon>
        <taxon>Saccharopolyspora</taxon>
    </lineage>
</organism>
<protein>
    <submittedName>
        <fullName evidence="1">Uncharacterized protein</fullName>
    </submittedName>
</protein>
<evidence type="ECO:0000313" key="1">
    <source>
        <dbReference type="EMBL" id="PKW16655.1"/>
    </source>
</evidence>
<accession>A0A2N3Y163</accession>
<gene>
    <name evidence="1" type="ORF">A8926_4508</name>
</gene>
<dbReference type="EMBL" id="PJNB01000001">
    <property type="protein sequence ID" value="PKW16655.1"/>
    <property type="molecule type" value="Genomic_DNA"/>
</dbReference>
<reference evidence="1" key="1">
    <citation type="submission" date="2017-12" db="EMBL/GenBank/DDBJ databases">
        <title>Sequencing the genomes of 1000 Actinobacteria strains.</title>
        <authorList>
            <person name="Klenk H.-P."/>
        </authorList>
    </citation>
    <scope>NUCLEOTIDE SEQUENCE [LARGE SCALE GENOMIC DNA]</scope>
    <source>
        <strain evidence="1">DSM 44228</strain>
    </source>
</reference>
<comment type="caution">
    <text evidence="1">The sequence shown here is derived from an EMBL/GenBank/DDBJ whole genome shotgun (WGS) entry which is preliminary data.</text>
</comment>
<evidence type="ECO:0000313" key="2">
    <source>
        <dbReference type="Proteomes" id="UP000233786"/>
    </source>
</evidence>
<sequence length="118" mass="13400">MDLETRRQAVSDLVLLRKTAPDAIAEMRKYPWDCDEELVTLGPTELRAVIDKFLTDKLSAQELEDWANEVEGRDDIEFAPREMTDLVAEIANPMLFEAITPTAMRSLASRLDSLETDD</sequence>